<name>A0A9P7AK49_9AGAM</name>
<sequence>MSFSLKIEAQILLSHWDRHSRTFRHPSIALKLSRSRNLHEQDPDRLPDVETENAINLMKENFTQQIAVTVYNKIFSHSWNSPTLPRLNQETGGWVVEENNMFQHGSRASAVFELPARSSHITTHHARTVPTTPCCSHHKYQHQRHPDQPIHTSHSTLATHALAPSLNTNRSEERTSSRSRQRVHFDIQSLPVSPPSAPRLQPAPPPSVPCLRPAPLPPVPRLRPAQASLAPRLRRAPGPSVRSPIVIVESETETSEEDSEQDNRRRNEDADTHAVSALSQDVSMSELHTGAHTNTQMNDVFYGAPPPYHAEPGTPVLQGITGVQGTYSVTINGVVHLMHIDRVRN</sequence>
<dbReference type="EMBL" id="JABBWE010000045">
    <property type="protein sequence ID" value="KAG1791118.1"/>
    <property type="molecule type" value="Genomic_DNA"/>
</dbReference>
<keyword evidence="3" id="KW-1185">Reference proteome</keyword>
<dbReference type="AlphaFoldDB" id="A0A9P7AK49"/>
<feature type="region of interest" description="Disordered" evidence="1">
    <location>
        <begin position="128"/>
        <end position="222"/>
    </location>
</feature>
<protein>
    <submittedName>
        <fullName evidence="2">Uncharacterized protein</fullName>
    </submittedName>
</protein>
<dbReference type="OrthoDB" id="2687233at2759"/>
<dbReference type="RefSeq" id="XP_041158028.1">
    <property type="nucleotide sequence ID" value="XM_041306970.1"/>
</dbReference>
<comment type="caution">
    <text evidence="2">The sequence shown here is derived from an EMBL/GenBank/DDBJ whole genome shotgun (WGS) entry which is preliminary data.</text>
</comment>
<feature type="compositionally biased region" description="Pro residues" evidence="1">
    <location>
        <begin position="192"/>
        <end position="221"/>
    </location>
</feature>
<dbReference type="Proteomes" id="UP000719766">
    <property type="component" value="Unassembled WGS sequence"/>
</dbReference>
<evidence type="ECO:0000256" key="1">
    <source>
        <dbReference type="SAM" id="MobiDB-lite"/>
    </source>
</evidence>
<organism evidence="2 3">
    <name type="scientific">Suillus plorans</name>
    <dbReference type="NCBI Taxonomy" id="116603"/>
    <lineage>
        <taxon>Eukaryota</taxon>
        <taxon>Fungi</taxon>
        <taxon>Dikarya</taxon>
        <taxon>Basidiomycota</taxon>
        <taxon>Agaricomycotina</taxon>
        <taxon>Agaricomycetes</taxon>
        <taxon>Agaricomycetidae</taxon>
        <taxon>Boletales</taxon>
        <taxon>Suillineae</taxon>
        <taxon>Suillaceae</taxon>
        <taxon>Suillus</taxon>
    </lineage>
</organism>
<evidence type="ECO:0000313" key="2">
    <source>
        <dbReference type="EMBL" id="KAG1791118.1"/>
    </source>
</evidence>
<evidence type="ECO:0000313" key="3">
    <source>
        <dbReference type="Proteomes" id="UP000719766"/>
    </source>
</evidence>
<gene>
    <name evidence="2" type="ORF">HD556DRAFT_1445640</name>
</gene>
<proteinExistence type="predicted"/>
<reference evidence="2" key="1">
    <citation type="journal article" date="2020" name="New Phytol.">
        <title>Comparative genomics reveals dynamic genome evolution in host specialist ectomycorrhizal fungi.</title>
        <authorList>
            <person name="Lofgren L.A."/>
            <person name="Nguyen N.H."/>
            <person name="Vilgalys R."/>
            <person name="Ruytinx J."/>
            <person name="Liao H.L."/>
            <person name="Branco S."/>
            <person name="Kuo A."/>
            <person name="LaButti K."/>
            <person name="Lipzen A."/>
            <person name="Andreopoulos W."/>
            <person name="Pangilinan J."/>
            <person name="Riley R."/>
            <person name="Hundley H."/>
            <person name="Na H."/>
            <person name="Barry K."/>
            <person name="Grigoriev I.V."/>
            <person name="Stajich J.E."/>
            <person name="Kennedy P.G."/>
        </authorList>
    </citation>
    <scope>NUCLEOTIDE SEQUENCE</scope>
    <source>
        <strain evidence="2">S12</strain>
    </source>
</reference>
<accession>A0A9P7AK49</accession>
<dbReference type="GeneID" id="64600734"/>
<feature type="compositionally biased region" description="Basic and acidic residues" evidence="1">
    <location>
        <begin position="261"/>
        <end position="272"/>
    </location>
</feature>
<feature type="compositionally biased region" description="Acidic residues" evidence="1">
    <location>
        <begin position="250"/>
        <end position="260"/>
    </location>
</feature>
<feature type="region of interest" description="Disordered" evidence="1">
    <location>
        <begin position="245"/>
        <end position="272"/>
    </location>
</feature>